<gene>
    <name evidence="2" type="ORF">EPR50_G00028690</name>
</gene>
<protein>
    <submittedName>
        <fullName evidence="2">Uncharacterized protein</fullName>
    </submittedName>
</protein>
<feature type="compositionally biased region" description="Basic and acidic residues" evidence="1">
    <location>
        <begin position="69"/>
        <end position="83"/>
    </location>
</feature>
<feature type="region of interest" description="Disordered" evidence="1">
    <location>
        <begin position="1"/>
        <end position="83"/>
    </location>
</feature>
<comment type="caution">
    <text evidence="2">The sequence shown here is derived from an EMBL/GenBank/DDBJ whole genome shotgun (WGS) entry which is preliminary data.</text>
</comment>
<sequence>MLRGQRAQGAKQEGTLSVCPPQHRASPTAASRSERRTRRRRGAAGNRCSLSPGFWTTPDTARTGLDIYVSDHRDRGREQSSLD</sequence>
<dbReference type="Proteomes" id="UP000295070">
    <property type="component" value="Chromosome 3"/>
</dbReference>
<accession>A0A484DI74</accession>
<reference evidence="2 3" key="1">
    <citation type="submission" date="2019-01" db="EMBL/GenBank/DDBJ databases">
        <title>A chromosome-scale genome assembly of the yellow perch, Perca flavescens.</title>
        <authorList>
            <person name="Feron R."/>
            <person name="Morvezen R."/>
            <person name="Bestin A."/>
            <person name="Haffray P."/>
            <person name="Klopp C."/>
            <person name="Zahm M."/>
            <person name="Cabau C."/>
            <person name="Roques C."/>
            <person name="Donnadieu C."/>
            <person name="Bouchez O."/>
            <person name="Christie M."/>
            <person name="Larson W."/>
            <person name="Guiguen Y."/>
        </authorList>
    </citation>
    <scope>NUCLEOTIDE SEQUENCE [LARGE SCALE GENOMIC DNA]</scope>
    <source>
        <strain evidence="2">YP-PL-M2</strain>
        <tissue evidence="2">Blood</tissue>
    </source>
</reference>
<name>A0A484DI74_PERFV</name>
<organism evidence="2 3">
    <name type="scientific">Perca flavescens</name>
    <name type="common">American yellow perch</name>
    <name type="synonym">Morone flavescens</name>
    <dbReference type="NCBI Taxonomy" id="8167"/>
    <lineage>
        <taxon>Eukaryota</taxon>
        <taxon>Metazoa</taxon>
        <taxon>Chordata</taxon>
        <taxon>Craniata</taxon>
        <taxon>Vertebrata</taxon>
        <taxon>Euteleostomi</taxon>
        <taxon>Actinopterygii</taxon>
        <taxon>Neopterygii</taxon>
        <taxon>Teleostei</taxon>
        <taxon>Neoteleostei</taxon>
        <taxon>Acanthomorphata</taxon>
        <taxon>Eupercaria</taxon>
        <taxon>Perciformes</taxon>
        <taxon>Percoidei</taxon>
        <taxon>Percidae</taxon>
        <taxon>Percinae</taxon>
        <taxon>Perca</taxon>
    </lineage>
</organism>
<dbReference type="AlphaFoldDB" id="A0A484DI74"/>
<proteinExistence type="predicted"/>
<evidence type="ECO:0000313" key="3">
    <source>
        <dbReference type="Proteomes" id="UP000295070"/>
    </source>
</evidence>
<keyword evidence="3" id="KW-1185">Reference proteome</keyword>
<dbReference type="EMBL" id="SCKG01000003">
    <property type="protein sequence ID" value="TDH15189.1"/>
    <property type="molecule type" value="Genomic_DNA"/>
</dbReference>
<evidence type="ECO:0000256" key="1">
    <source>
        <dbReference type="SAM" id="MobiDB-lite"/>
    </source>
</evidence>
<evidence type="ECO:0000313" key="2">
    <source>
        <dbReference type="EMBL" id="TDH15189.1"/>
    </source>
</evidence>